<dbReference type="InParanoid" id="A0A067MLS2"/>
<accession>A0A067MLS2</accession>
<evidence type="ECO:0000313" key="2">
    <source>
        <dbReference type="Proteomes" id="UP000027195"/>
    </source>
</evidence>
<sequence length="460" mass="52776">MQYKTGLNPLSREFIPSYLPTSQKVPAYRDKLSSEIWRQIFSFAAHVPPAPSRPLRTSFEPADDYDPGNTRVKRSIMLVCKKFHEIACPLLYEHLRIYNPRQLALLAQSLDLDDPNPQIASFHGKGRFTKRLDIRMCIIQGYDSYDPLDTERVLEWLPYIATFSHSVRVLVATPQGDYAPLSGCAASWRISSLLSLKRHIRRVEFLGNEGPGMSHIQLLLESCPLLEAIIINAIHGNPEMVTFRGFPRFTHFELTTLELPLDIPLANILGDSNLHPRFPSLTRLRVAKDPENTGLMCTNPRNDDRFLNHHFRFLTSLTTFRFPTGHSADFGLGLDILSLCPNLEEIIYLHANLLPFDLVKLRKPLAHPKLVRFGFEFHIRDDCVHSSFDYLNVLLTLLQKSRLPRLECIRNFSQTAPRVIGEHRQQWWMAWVESFAQGNVSLEHFDGRSATHLSMSMARI</sequence>
<evidence type="ECO:0000313" key="1">
    <source>
        <dbReference type="EMBL" id="KDQ16703.1"/>
    </source>
</evidence>
<dbReference type="HOGENOM" id="CLU_594446_0_0_1"/>
<evidence type="ECO:0008006" key="3">
    <source>
        <dbReference type="Google" id="ProtNLM"/>
    </source>
</evidence>
<dbReference type="EMBL" id="KL198026">
    <property type="protein sequence ID" value="KDQ16703.1"/>
    <property type="molecule type" value="Genomic_DNA"/>
</dbReference>
<dbReference type="AlphaFoldDB" id="A0A067MLS2"/>
<gene>
    <name evidence="1" type="ORF">BOTBODRAFT_30619</name>
</gene>
<organism evidence="1 2">
    <name type="scientific">Botryobasidium botryosum (strain FD-172 SS1)</name>
    <dbReference type="NCBI Taxonomy" id="930990"/>
    <lineage>
        <taxon>Eukaryota</taxon>
        <taxon>Fungi</taxon>
        <taxon>Dikarya</taxon>
        <taxon>Basidiomycota</taxon>
        <taxon>Agaricomycotina</taxon>
        <taxon>Agaricomycetes</taxon>
        <taxon>Cantharellales</taxon>
        <taxon>Botryobasidiaceae</taxon>
        <taxon>Botryobasidium</taxon>
    </lineage>
</organism>
<dbReference type="OrthoDB" id="3171058at2759"/>
<reference evidence="2" key="1">
    <citation type="journal article" date="2014" name="Proc. Natl. Acad. Sci. U.S.A.">
        <title>Extensive sampling of basidiomycete genomes demonstrates inadequacy of the white-rot/brown-rot paradigm for wood decay fungi.</title>
        <authorList>
            <person name="Riley R."/>
            <person name="Salamov A.A."/>
            <person name="Brown D.W."/>
            <person name="Nagy L.G."/>
            <person name="Floudas D."/>
            <person name="Held B.W."/>
            <person name="Levasseur A."/>
            <person name="Lombard V."/>
            <person name="Morin E."/>
            <person name="Otillar R."/>
            <person name="Lindquist E.A."/>
            <person name="Sun H."/>
            <person name="LaButti K.M."/>
            <person name="Schmutz J."/>
            <person name="Jabbour D."/>
            <person name="Luo H."/>
            <person name="Baker S.E."/>
            <person name="Pisabarro A.G."/>
            <person name="Walton J.D."/>
            <person name="Blanchette R.A."/>
            <person name="Henrissat B."/>
            <person name="Martin F."/>
            <person name="Cullen D."/>
            <person name="Hibbett D.S."/>
            <person name="Grigoriev I.V."/>
        </authorList>
    </citation>
    <scope>NUCLEOTIDE SEQUENCE [LARGE SCALE GENOMIC DNA]</scope>
    <source>
        <strain evidence="2">FD-172 SS1</strain>
    </source>
</reference>
<protein>
    <recommendedName>
        <fullName evidence="3">F-box domain-containing protein</fullName>
    </recommendedName>
</protein>
<name>A0A067MLS2_BOTB1</name>
<keyword evidence="2" id="KW-1185">Reference proteome</keyword>
<proteinExistence type="predicted"/>
<dbReference type="Proteomes" id="UP000027195">
    <property type="component" value="Unassembled WGS sequence"/>
</dbReference>